<protein>
    <recommendedName>
        <fullName evidence="1">ATP-grasp domain-containing protein</fullName>
    </recommendedName>
</protein>
<evidence type="ECO:0000259" key="1">
    <source>
        <dbReference type="PROSITE" id="PS50975"/>
    </source>
</evidence>
<organism evidence="2">
    <name type="scientific">marine metagenome</name>
    <dbReference type="NCBI Taxonomy" id="408172"/>
    <lineage>
        <taxon>unclassified sequences</taxon>
        <taxon>metagenomes</taxon>
        <taxon>ecological metagenomes</taxon>
    </lineage>
</organism>
<dbReference type="AlphaFoldDB" id="A0A382F7K2"/>
<feature type="domain" description="ATP-grasp" evidence="1">
    <location>
        <begin position="186"/>
        <end position="358"/>
    </location>
</feature>
<accession>A0A382F7K2</accession>
<dbReference type="InterPro" id="IPR011761">
    <property type="entry name" value="ATP-grasp"/>
</dbReference>
<dbReference type="Gene3D" id="3.40.50.20">
    <property type="match status" value="1"/>
</dbReference>
<dbReference type="EMBL" id="UINC01048470">
    <property type="protein sequence ID" value="SVB59028.1"/>
    <property type="molecule type" value="Genomic_DNA"/>
</dbReference>
<gene>
    <name evidence="2" type="ORF">METZ01_LOCUS211882</name>
</gene>
<dbReference type="Gene3D" id="3.30.1490.20">
    <property type="entry name" value="ATP-grasp fold, A domain"/>
    <property type="match status" value="1"/>
</dbReference>
<dbReference type="GO" id="GO:0005524">
    <property type="term" value="F:ATP binding"/>
    <property type="evidence" value="ECO:0007669"/>
    <property type="project" value="InterPro"/>
</dbReference>
<reference evidence="2" key="1">
    <citation type="submission" date="2018-05" db="EMBL/GenBank/DDBJ databases">
        <authorList>
            <person name="Lanie J.A."/>
            <person name="Ng W.-L."/>
            <person name="Kazmierczak K.M."/>
            <person name="Andrzejewski T.M."/>
            <person name="Davidsen T.M."/>
            <person name="Wayne K.J."/>
            <person name="Tettelin H."/>
            <person name="Glass J.I."/>
            <person name="Rusch D."/>
            <person name="Podicherti R."/>
            <person name="Tsui H.-C.T."/>
            <person name="Winkler M.E."/>
        </authorList>
    </citation>
    <scope>NUCLEOTIDE SEQUENCE</scope>
</reference>
<dbReference type="GO" id="GO:0046872">
    <property type="term" value="F:metal ion binding"/>
    <property type="evidence" value="ECO:0007669"/>
    <property type="project" value="InterPro"/>
</dbReference>
<dbReference type="InterPro" id="IPR013815">
    <property type="entry name" value="ATP_grasp_subdomain_1"/>
</dbReference>
<sequence length="386" mass="42667">LIRRLGHQNEVTELAVKQALEELHQRGLDVEWSNRCHAAVDGQGVQRVCEALTKDVDTGEGSSYQISSRRPQARKRLLFTGGGGASSEALHRFLSGRYDVHFADADPEAKPYSVPSGAWHQIPFASESTFVETLGCLCHELKVDVLVPGVDEELLSILQARDTIGCEVLLPSTEFVETHLDKLISHSRLKTLGLPTPDTRPFREHQNITFPCVIKPRQGRGSRDVAIVHSKQELQAHILLCRRQADDFVVQELLQGQEYTVMVAADRRGQLRAVVPVKVSIKRGITLRAETDHDESVMAACAAIHAADPVVGCFNVQLVKTSAGDVKPFEINPRISTTTCLALAAGVDFVDVYLGSNQAMNPKTSGLAPFRDRLQMKRSWHNEFLL</sequence>
<name>A0A382F7K2_9ZZZZ</name>
<dbReference type="PROSITE" id="PS50975">
    <property type="entry name" value="ATP_GRASP"/>
    <property type="match status" value="1"/>
</dbReference>
<dbReference type="SUPFAM" id="SSF56059">
    <property type="entry name" value="Glutathione synthetase ATP-binding domain-like"/>
    <property type="match status" value="1"/>
</dbReference>
<dbReference type="Pfam" id="PF15632">
    <property type="entry name" value="ATPgrasp_Ter"/>
    <property type="match status" value="1"/>
</dbReference>
<dbReference type="Gene3D" id="3.30.470.20">
    <property type="entry name" value="ATP-grasp fold, B domain"/>
    <property type="match status" value="1"/>
</dbReference>
<proteinExistence type="predicted"/>
<evidence type="ECO:0000313" key="2">
    <source>
        <dbReference type="EMBL" id="SVB59028.1"/>
    </source>
</evidence>
<feature type="non-terminal residue" evidence="2">
    <location>
        <position position="1"/>
    </location>
</feature>